<name>A0A315ZYV0_SEDFL</name>
<sequence>MQKRFQIVSLLFCISLFACDLDDDDNEIELFGPSEEGSTLIFGHFFGFCIGESCIEIFKLQNGLLFEDSLDLYPNSSSPYDGEYTVLSNEKYQIANDLFLSFPTELLDETDTIIGAPDAADGGGIYIEVIQGGKRRYWLIDQMKNNIPEYLHPFIDDVNNTIQQLQ</sequence>
<proteinExistence type="predicted"/>
<dbReference type="EMBL" id="QGDO01000002">
    <property type="protein sequence ID" value="PWJ42547.1"/>
    <property type="molecule type" value="Genomic_DNA"/>
</dbReference>
<keyword evidence="2" id="KW-1185">Reference proteome</keyword>
<dbReference type="RefSeq" id="WP_109616686.1">
    <property type="nucleotide sequence ID" value="NZ_QGDO01000002.1"/>
</dbReference>
<dbReference type="OrthoDB" id="5522116at2"/>
<dbReference type="Proteomes" id="UP000245535">
    <property type="component" value="Unassembled WGS sequence"/>
</dbReference>
<protein>
    <submittedName>
        <fullName evidence="1">Uncharacterized protein</fullName>
    </submittedName>
</protein>
<dbReference type="AlphaFoldDB" id="A0A315ZYV0"/>
<dbReference type="PROSITE" id="PS51257">
    <property type="entry name" value="PROKAR_LIPOPROTEIN"/>
    <property type="match status" value="1"/>
</dbReference>
<evidence type="ECO:0000313" key="1">
    <source>
        <dbReference type="EMBL" id="PWJ42547.1"/>
    </source>
</evidence>
<accession>A0A315ZYV0</accession>
<reference evidence="1 2" key="1">
    <citation type="submission" date="2018-03" db="EMBL/GenBank/DDBJ databases">
        <title>Genomic Encyclopedia of Archaeal and Bacterial Type Strains, Phase II (KMG-II): from individual species to whole genera.</title>
        <authorList>
            <person name="Goeker M."/>
        </authorList>
    </citation>
    <scope>NUCLEOTIDE SEQUENCE [LARGE SCALE GENOMIC DNA]</scope>
    <source>
        <strain evidence="1 2">DSM 28229</strain>
    </source>
</reference>
<organism evidence="1 2">
    <name type="scientific">Sediminitomix flava</name>
    <dbReference type="NCBI Taxonomy" id="379075"/>
    <lineage>
        <taxon>Bacteria</taxon>
        <taxon>Pseudomonadati</taxon>
        <taxon>Bacteroidota</taxon>
        <taxon>Cytophagia</taxon>
        <taxon>Cytophagales</taxon>
        <taxon>Flammeovirgaceae</taxon>
        <taxon>Sediminitomix</taxon>
    </lineage>
</organism>
<evidence type="ECO:0000313" key="2">
    <source>
        <dbReference type="Proteomes" id="UP000245535"/>
    </source>
</evidence>
<gene>
    <name evidence="1" type="ORF">BC781_10290</name>
</gene>
<comment type="caution">
    <text evidence="1">The sequence shown here is derived from an EMBL/GenBank/DDBJ whole genome shotgun (WGS) entry which is preliminary data.</text>
</comment>